<dbReference type="RefSeq" id="WP_380540168.1">
    <property type="nucleotide sequence ID" value="NZ_JBHFAB010000022.1"/>
</dbReference>
<feature type="domain" description="HTH cro/C1-type" evidence="1">
    <location>
        <begin position="13"/>
        <end position="68"/>
    </location>
</feature>
<gene>
    <name evidence="2" type="ORF">ACEZDE_25280</name>
</gene>
<evidence type="ECO:0000259" key="1">
    <source>
        <dbReference type="PROSITE" id="PS50943"/>
    </source>
</evidence>
<dbReference type="Pfam" id="PF13560">
    <property type="entry name" value="HTH_31"/>
    <property type="match status" value="1"/>
</dbReference>
<comment type="caution">
    <text evidence="2">The sequence shown here is derived from an EMBL/GenBank/DDBJ whole genome shotgun (WGS) entry which is preliminary data.</text>
</comment>
<dbReference type="SUPFAM" id="SSF47413">
    <property type="entry name" value="lambda repressor-like DNA-binding domains"/>
    <property type="match status" value="1"/>
</dbReference>
<dbReference type="CDD" id="cd00093">
    <property type="entry name" value="HTH_XRE"/>
    <property type="match status" value="1"/>
</dbReference>
<organism evidence="2 3">
    <name type="scientific">Streptacidiphilus cavernicola</name>
    <dbReference type="NCBI Taxonomy" id="3342716"/>
    <lineage>
        <taxon>Bacteria</taxon>
        <taxon>Bacillati</taxon>
        <taxon>Actinomycetota</taxon>
        <taxon>Actinomycetes</taxon>
        <taxon>Kitasatosporales</taxon>
        <taxon>Streptomycetaceae</taxon>
        <taxon>Streptacidiphilus</taxon>
    </lineage>
</organism>
<dbReference type="PROSITE" id="PS50943">
    <property type="entry name" value="HTH_CROC1"/>
    <property type="match status" value="1"/>
</dbReference>
<dbReference type="SMART" id="SM00530">
    <property type="entry name" value="HTH_XRE"/>
    <property type="match status" value="1"/>
</dbReference>
<dbReference type="Proteomes" id="UP001592531">
    <property type="component" value="Unassembled WGS sequence"/>
</dbReference>
<dbReference type="Gene3D" id="1.10.260.40">
    <property type="entry name" value="lambda repressor-like DNA-binding domains"/>
    <property type="match status" value="1"/>
</dbReference>
<proteinExistence type="predicted"/>
<evidence type="ECO:0000313" key="3">
    <source>
        <dbReference type="Proteomes" id="UP001592531"/>
    </source>
</evidence>
<name>A0ABV6W1Q2_9ACTN</name>
<accession>A0ABV6W1Q2</accession>
<reference evidence="2 3" key="1">
    <citation type="submission" date="2024-09" db="EMBL/GenBank/DDBJ databases">
        <authorList>
            <person name="Lee S.D."/>
        </authorList>
    </citation>
    <scope>NUCLEOTIDE SEQUENCE [LARGE SCALE GENOMIC DNA]</scope>
    <source>
        <strain evidence="2 3">N8-3</strain>
    </source>
</reference>
<keyword evidence="3" id="KW-1185">Reference proteome</keyword>
<dbReference type="InterPro" id="IPR010982">
    <property type="entry name" value="Lambda_DNA-bd_dom_sf"/>
</dbReference>
<protein>
    <submittedName>
        <fullName evidence="2">Multiprotein-bridging factor 1 family protein</fullName>
    </submittedName>
</protein>
<evidence type="ECO:0000313" key="2">
    <source>
        <dbReference type="EMBL" id="MFC1419924.1"/>
    </source>
</evidence>
<dbReference type="EMBL" id="JBHFAB010000022">
    <property type="protein sequence ID" value="MFC1419924.1"/>
    <property type="molecule type" value="Genomic_DNA"/>
</dbReference>
<sequence>MSASCAQALARNLTEALEASGLGLRSLGERAEVSHSTISRLLRGLVLPDIGTLGRLESVLGTPLWPVWGSEAMPNVAHGTVRDLGLTRFS</sequence>
<dbReference type="InterPro" id="IPR001387">
    <property type="entry name" value="Cro/C1-type_HTH"/>
</dbReference>